<evidence type="ECO:0000256" key="9">
    <source>
        <dbReference type="ARBA" id="ARBA00022848"/>
    </source>
</evidence>
<dbReference type="PROSITE" id="PS00086">
    <property type="entry name" value="CYTOCHROME_P450"/>
    <property type="match status" value="1"/>
</dbReference>
<keyword evidence="13" id="KW-0472">Membrane</keyword>
<evidence type="ECO:0000256" key="8">
    <source>
        <dbReference type="ARBA" id="ARBA00022824"/>
    </source>
</evidence>
<dbReference type="InterPro" id="IPR036396">
    <property type="entry name" value="Cyt_P450_sf"/>
</dbReference>
<keyword evidence="8" id="KW-0256">Endoplasmic reticulum</keyword>
<dbReference type="InterPro" id="IPR017972">
    <property type="entry name" value="Cyt_P450_CS"/>
</dbReference>
<evidence type="ECO:0000256" key="12">
    <source>
        <dbReference type="ARBA" id="ARBA00023033"/>
    </source>
</evidence>
<comment type="subcellular location">
    <subcellularLocation>
        <location evidence="4">Endoplasmic reticulum membrane</location>
        <topology evidence="4">Peripheral membrane protein</topology>
    </subcellularLocation>
    <subcellularLocation>
        <location evidence="3">Microsome membrane</location>
        <topology evidence="3">Peripheral membrane protein</topology>
    </subcellularLocation>
</comment>
<dbReference type="InterPro" id="IPR050196">
    <property type="entry name" value="Cytochrome_P450_Monoox"/>
</dbReference>
<protein>
    <recommendedName>
        <fullName evidence="17">Cytochrome P450</fullName>
    </recommendedName>
</protein>
<feature type="non-terminal residue" evidence="15">
    <location>
        <position position="350"/>
    </location>
</feature>
<name>A0ABN8HZV6_9NEOP</name>
<comment type="cofactor">
    <cofactor evidence="1">
        <name>heme</name>
        <dbReference type="ChEBI" id="CHEBI:30413"/>
    </cofactor>
</comment>
<keyword evidence="6 14" id="KW-0349">Heme</keyword>
<keyword evidence="16" id="KW-1185">Reference proteome</keyword>
<evidence type="ECO:0000256" key="5">
    <source>
        <dbReference type="ARBA" id="ARBA00010617"/>
    </source>
</evidence>
<dbReference type="PANTHER" id="PTHR24291">
    <property type="entry name" value="CYTOCHROME P450 FAMILY 4"/>
    <property type="match status" value="1"/>
</dbReference>
<dbReference type="PRINTS" id="PR00385">
    <property type="entry name" value="P450"/>
</dbReference>
<sequence length="350" mass="39916">MERPPATAIERDQLVDTGIIWKHNIKKFGGAFRASMIESFQETFNNHSRRLVESLKAECNGAPLDIQHKYLAKTTFRAVCETTLGVISSEDLIDEKFFQAFIRITELMAVRLMNILLHSDTVYRLTSSYKEFDSCIRTVNNVVETVIFQKVCDMESKTISNKKVQKGVYCRKSAALFLDVLLELMETDSTLTEEQIKQEVTTILLAGHETTASALNFIFLMLGCNLDVQRKLHEEIQNLFGDSKRAVLKEDLNKLVYCEAVILETLRLYPPVPCVLRYVDHDLQLRTTCAFNIWGSGHSKRVWGPDALLYRPERWLDPSMTPKQASAFLSFSAGKRVCIGKRLTLNLGFM</sequence>
<dbReference type="EMBL" id="OW152827">
    <property type="protein sequence ID" value="CAH2043090.1"/>
    <property type="molecule type" value="Genomic_DNA"/>
</dbReference>
<dbReference type="PANTHER" id="PTHR24291:SF189">
    <property type="entry name" value="CYTOCHROME P450 4C3-RELATED"/>
    <property type="match status" value="1"/>
</dbReference>
<dbReference type="Pfam" id="PF00067">
    <property type="entry name" value="p450"/>
    <property type="match status" value="1"/>
</dbReference>
<keyword evidence="7 14" id="KW-0479">Metal-binding</keyword>
<evidence type="ECO:0000256" key="3">
    <source>
        <dbReference type="ARBA" id="ARBA00004174"/>
    </source>
</evidence>
<evidence type="ECO:0000256" key="14">
    <source>
        <dbReference type="RuleBase" id="RU000461"/>
    </source>
</evidence>
<evidence type="ECO:0000313" key="16">
    <source>
        <dbReference type="Proteomes" id="UP000837857"/>
    </source>
</evidence>
<dbReference type="InterPro" id="IPR001128">
    <property type="entry name" value="Cyt_P450"/>
</dbReference>
<organism evidence="15 16">
    <name type="scientific">Iphiclides podalirius</name>
    <name type="common">scarce swallowtail</name>
    <dbReference type="NCBI Taxonomy" id="110791"/>
    <lineage>
        <taxon>Eukaryota</taxon>
        <taxon>Metazoa</taxon>
        <taxon>Ecdysozoa</taxon>
        <taxon>Arthropoda</taxon>
        <taxon>Hexapoda</taxon>
        <taxon>Insecta</taxon>
        <taxon>Pterygota</taxon>
        <taxon>Neoptera</taxon>
        <taxon>Endopterygota</taxon>
        <taxon>Lepidoptera</taxon>
        <taxon>Glossata</taxon>
        <taxon>Ditrysia</taxon>
        <taxon>Papilionoidea</taxon>
        <taxon>Papilionidae</taxon>
        <taxon>Papilioninae</taxon>
        <taxon>Iphiclides</taxon>
    </lineage>
</organism>
<evidence type="ECO:0000256" key="7">
    <source>
        <dbReference type="ARBA" id="ARBA00022723"/>
    </source>
</evidence>
<keyword evidence="10 14" id="KW-0560">Oxidoreductase</keyword>
<dbReference type="Proteomes" id="UP000837857">
    <property type="component" value="Chromosome 15"/>
</dbReference>
<accession>A0ABN8HZV6</accession>
<dbReference type="Gene3D" id="1.10.630.10">
    <property type="entry name" value="Cytochrome P450"/>
    <property type="match status" value="1"/>
</dbReference>
<evidence type="ECO:0000313" key="15">
    <source>
        <dbReference type="EMBL" id="CAH2043090.1"/>
    </source>
</evidence>
<evidence type="ECO:0000256" key="1">
    <source>
        <dbReference type="ARBA" id="ARBA00001971"/>
    </source>
</evidence>
<reference evidence="15" key="1">
    <citation type="submission" date="2022-03" db="EMBL/GenBank/DDBJ databases">
        <authorList>
            <person name="Martin H S."/>
        </authorList>
    </citation>
    <scope>NUCLEOTIDE SEQUENCE</scope>
</reference>
<evidence type="ECO:0000256" key="2">
    <source>
        <dbReference type="ARBA" id="ARBA00003690"/>
    </source>
</evidence>
<comment type="function">
    <text evidence="2">May be involved in the metabolism of insect hormones and in the breakdown of synthetic insecticides.</text>
</comment>
<evidence type="ECO:0000256" key="4">
    <source>
        <dbReference type="ARBA" id="ARBA00004406"/>
    </source>
</evidence>
<dbReference type="SUPFAM" id="SSF48264">
    <property type="entry name" value="Cytochrome P450"/>
    <property type="match status" value="1"/>
</dbReference>
<keyword evidence="12 14" id="KW-0503">Monooxygenase</keyword>
<keyword evidence="11 14" id="KW-0408">Iron</keyword>
<keyword evidence="9" id="KW-0492">Microsome</keyword>
<evidence type="ECO:0000256" key="13">
    <source>
        <dbReference type="ARBA" id="ARBA00023136"/>
    </source>
</evidence>
<evidence type="ECO:0000256" key="10">
    <source>
        <dbReference type="ARBA" id="ARBA00023002"/>
    </source>
</evidence>
<evidence type="ECO:0000256" key="6">
    <source>
        <dbReference type="ARBA" id="ARBA00022617"/>
    </source>
</evidence>
<evidence type="ECO:0008006" key="17">
    <source>
        <dbReference type="Google" id="ProtNLM"/>
    </source>
</evidence>
<proteinExistence type="inferred from homology"/>
<comment type="similarity">
    <text evidence="5 14">Belongs to the cytochrome P450 family.</text>
</comment>
<evidence type="ECO:0000256" key="11">
    <source>
        <dbReference type="ARBA" id="ARBA00023004"/>
    </source>
</evidence>
<gene>
    <name evidence="15" type="ORF">IPOD504_LOCUS4143</name>
</gene>